<feature type="transmembrane region" description="Helical" evidence="1">
    <location>
        <begin position="153"/>
        <end position="172"/>
    </location>
</feature>
<feature type="transmembrane region" description="Helical" evidence="1">
    <location>
        <begin position="99"/>
        <end position="118"/>
    </location>
</feature>
<sequence length="207" mass="23356">MMPFPLKQGAPCRIRRSKSSVLTPAIRKAVTLYKNSYGLLPPIIADIKLSENEIRLEIQKPTWFSVSYTLACGVFATVALLAMLTVLVKAYWFSLLAKLNTIQIGMFLSVEVGGWYLLKTAQGYLSNLEPIRHLNTLISNEASLKFQIFKHDIIYPEAVLISFMTLMVYGGIPFPFMGWLLGWSPVHILQYWVSQAVPGIVHYLTNT</sequence>
<evidence type="ECO:0000313" key="2">
    <source>
        <dbReference type="EMBL" id="CAL8132286.1"/>
    </source>
</evidence>
<proteinExistence type="predicted"/>
<protein>
    <recommendedName>
        <fullName evidence="4">Transmembrane protein</fullName>
    </recommendedName>
</protein>
<accession>A0ABP1RP86</accession>
<keyword evidence="1" id="KW-0472">Membrane</keyword>
<feature type="transmembrane region" description="Helical" evidence="1">
    <location>
        <begin position="68"/>
        <end position="93"/>
    </location>
</feature>
<comment type="caution">
    <text evidence="2">The sequence shown here is derived from an EMBL/GenBank/DDBJ whole genome shotgun (WGS) entry which is preliminary data.</text>
</comment>
<organism evidence="2 3">
    <name type="scientific">Orchesella dallaii</name>
    <dbReference type="NCBI Taxonomy" id="48710"/>
    <lineage>
        <taxon>Eukaryota</taxon>
        <taxon>Metazoa</taxon>
        <taxon>Ecdysozoa</taxon>
        <taxon>Arthropoda</taxon>
        <taxon>Hexapoda</taxon>
        <taxon>Collembola</taxon>
        <taxon>Entomobryomorpha</taxon>
        <taxon>Entomobryoidea</taxon>
        <taxon>Orchesellidae</taxon>
        <taxon>Orchesellinae</taxon>
        <taxon>Orchesella</taxon>
    </lineage>
</organism>
<dbReference type="EMBL" id="CAXLJM020000092">
    <property type="protein sequence ID" value="CAL8132286.1"/>
    <property type="molecule type" value="Genomic_DNA"/>
</dbReference>
<dbReference type="Proteomes" id="UP001642540">
    <property type="component" value="Unassembled WGS sequence"/>
</dbReference>
<gene>
    <name evidence="2" type="ORF">ODALV1_LOCUS24560</name>
</gene>
<keyword evidence="1" id="KW-0812">Transmembrane</keyword>
<keyword evidence="3" id="KW-1185">Reference proteome</keyword>
<evidence type="ECO:0000313" key="3">
    <source>
        <dbReference type="Proteomes" id="UP001642540"/>
    </source>
</evidence>
<reference evidence="2 3" key="1">
    <citation type="submission" date="2024-08" db="EMBL/GenBank/DDBJ databases">
        <authorList>
            <person name="Cucini C."/>
            <person name="Frati F."/>
        </authorList>
    </citation>
    <scope>NUCLEOTIDE SEQUENCE [LARGE SCALE GENOMIC DNA]</scope>
</reference>
<evidence type="ECO:0008006" key="4">
    <source>
        <dbReference type="Google" id="ProtNLM"/>
    </source>
</evidence>
<evidence type="ECO:0000256" key="1">
    <source>
        <dbReference type="SAM" id="Phobius"/>
    </source>
</evidence>
<name>A0ABP1RP86_9HEXA</name>
<keyword evidence="1" id="KW-1133">Transmembrane helix</keyword>